<feature type="region of interest" description="Disordered" evidence="1">
    <location>
        <begin position="1"/>
        <end position="126"/>
    </location>
</feature>
<evidence type="ECO:0000313" key="3">
    <source>
        <dbReference type="Proteomes" id="UP001295444"/>
    </source>
</evidence>
<proteinExistence type="predicted"/>
<organism evidence="2 3">
    <name type="scientific">Pelobates cultripes</name>
    <name type="common">Western spadefoot toad</name>
    <dbReference type="NCBI Taxonomy" id="61616"/>
    <lineage>
        <taxon>Eukaryota</taxon>
        <taxon>Metazoa</taxon>
        <taxon>Chordata</taxon>
        <taxon>Craniata</taxon>
        <taxon>Vertebrata</taxon>
        <taxon>Euteleostomi</taxon>
        <taxon>Amphibia</taxon>
        <taxon>Batrachia</taxon>
        <taxon>Anura</taxon>
        <taxon>Pelobatoidea</taxon>
        <taxon>Pelobatidae</taxon>
        <taxon>Pelobates</taxon>
    </lineage>
</organism>
<name>A0AAD1VRW4_PELCU</name>
<protein>
    <submittedName>
        <fullName evidence="2">Uncharacterized protein</fullName>
    </submittedName>
</protein>
<dbReference type="EMBL" id="OW240913">
    <property type="protein sequence ID" value="CAH2253047.1"/>
    <property type="molecule type" value="Genomic_DNA"/>
</dbReference>
<evidence type="ECO:0000313" key="2">
    <source>
        <dbReference type="EMBL" id="CAH2253047.1"/>
    </source>
</evidence>
<evidence type="ECO:0000256" key="1">
    <source>
        <dbReference type="SAM" id="MobiDB-lite"/>
    </source>
</evidence>
<keyword evidence="3" id="KW-1185">Reference proteome</keyword>
<sequence>MNRTRTRPKQIEAESSRLRCQPGTNTHHGTPQSSELIWSPHPMYTGYMPPHPHSKEYHDLQISTRETSLEQESGEDHTTPNYIGAIRDGMHDLHQPLLHTNPGHYATLGTHQSGRHPAPANIAYNS</sequence>
<dbReference type="AlphaFoldDB" id="A0AAD1VRW4"/>
<reference evidence="2" key="1">
    <citation type="submission" date="2022-03" db="EMBL/GenBank/DDBJ databases">
        <authorList>
            <person name="Alioto T."/>
            <person name="Alioto T."/>
            <person name="Gomez Garrido J."/>
        </authorList>
    </citation>
    <scope>NUCLEOTIDE SEQUENCE</scope>
</reference>
<feature type="compositionally biased region" description="Polar residues" evidence="1">
    <location>
        <begin position="22"/>
        <end position="36"/>
    </location>
</feature>
<gene>
    <name evidence="2" type="ORF">PECUL_23A024207</name>
</gene>
<accession>A0AAD1VRW4</accession>
<dbReference type="Proteomes" id="UP001295444">
    <property type="component" value="Chromosome 02"/>
</dbReference>